<evidence type="ECO:0000313" key="4">
    <source>
        <dbReference type="Proteomes" id="UP000289340"/>
    </source>
</evidence>
<dbReference type="EMBL" id="QZWG01000019">
    <property type="protein sequence ID" value="RZB47393.1"/>
    <property type="molecule type" value="Genomic_DNA"/>
</dbReference>
<comment type="caution">
    <text evidence="3">The sequence shown here is derived from an EMBL/GenBank/DDBJ whole genome shotgun (WGS) entry which is preliminary data.</text>
</comment>
<keyword evidence="1" id="KW-1133">Transmembrane helix</keyword>
<organism evidence="3 4">
    <name type="scientific">Glycine soja</name>
    <name type="common">Wild soybean</name>
    <dbReference type="NCBI Taxonomy" id="3848"/>
    <lineage>
        <taxon>Eukaryota</taxon>
        <taxon>Viridiplantae</taxon>
        <taxon>Streptophyta</taxon>
        <taxon>Embryophyta</taxon>
        <taxon>Tracheophyta</taxon>
        <taxon>Spermatophyta</taxon>
        <taxon>Magnoliopsida</taxon>
        <taxon>eudicotyledons</taxon>
        <taxon>Gunneridae</taxon>
        <taxon>Pentapetalae</taxon>
        <taxon>rosids</taxon>
        <taxon>fabids</taxon>
        <taxon>Fabales</taxon>
        <taxon>Fabaceae</taxon>
        <taxon>Papilionoideae</taxon>
        <taxon>50 kb inversion clade</taxon>
        <taxon>NPAAA clade</taxon>
        <taxon>indigoferoid/millettioid clade</taxon>
        <taxon>Phaseoleae</taxon>
        <taxon>Glycine</taxon>
        <taxon>Glycine subgen. Soja</taxon>
    </lineage>
</organism>
<evidence type="ECO:0000259" key="2">
    <source>
        <dbReference type="Pfam" id="PF01717"/>
    </source>
</evidence>
<proteinExistence type="predicted"/>
<keyword evidence="1" id="KW-0472">Membrane</keyword>
<name>A0A445FEV5_GLYSO</name>
<accession>A0A445FEV5</accession>
<dbReference type="AlphaFoldDB" id="A0A445FEV5"/>
<dbReference type="GO" id="GO:0008270">
    <property type="term" value="F:zinc ion binding"/>
    <property type="evidence" value="ECO:0007669"/>
    <property type="project" value="InterPro"/>
</dbReference>
<dbReference type="Proteomes" id="UP000289340">
    <property type="component" value="Chromosome 19"/>
</dbReference>
<evidence type="ECO:0000256" key="1">
    <source>
        <dbReference type="SAM" id="Phobius"/>
    </source>
</evidence>
<dbReference type="GO" id="GO:0003871">
    <property type="term" value="F:5-methyltetrahydropteroyltriglutamate-homocysteine S-methyltransferase activity"/>
    <property type="evidence" value="ECO:0007669"/>
    <property type="project" value="InterPro"/>
</dbReference>
<dbReference type="GO" id="GO:0009086">
    <property type="term" value="P:methionine biosynthetic process"/>
    <property type="evidence" value="ECO:0007669"/>
    <property type="project" value="InterPro"/>
</dbReference>
<keyword evidence="4" id="KW-1185">Reference proteome</keyword>
<gene>
    <name evidence="3" type="ORF">D0Y65_051147</name>
</gene>
<dbReference type="Pfam" id="PF01717">
    <property type="entry name" value="Meth_synt_2"/>
    <property type="match status" value="1"/>
</dbReference>
<dbReference type="EMBL" id="QZWG01000019">
    <property type="protein sequence ID" value="RZB47392.1"/>
    <property type="molecule type" value="Genomic_DNA"/>
</dbReference>
<feature type="transmembrane region" description="Helical" evidence="1">
    <location>
        <begin position="115"/>
        <end position="135"/>
    </location>
</feature>
<protein>
    <recommendedName>
        <fullName evidence="2">Cobalamin-independent methionine synthase MetE C-terminal/archaeal domain-containing protein</fullName>
    </recommendedName>
</protein>
<reference evidence="3 4" key="1">
    <citation type="submission" date="2018-09" db="EMBL/GenBank/DDBJ databases">
        <title>A high-quality reference genome of wild soybean provides a powerful tool to mine soybean genomes.</title>
        <authorList>
            <person name="Xie M."/>
            <person name="Chung C.Y.L."/>
            <person name="Li M.-W."/>
            <person name="Wong F.-L."/>
            <person name="Chan T.-F."/>
            <person name="Lam H.-M."/>
        </authorList>
    </citation>
    <scope>NUCLEOTIDE SEQUENCE [LARGE SCALE GENOMIC DNA]</scope>
    <source>
        <strain evidence="4">cv. W05</strain>
        <tissue evidence="3">Hypocotyl of etiolated seedlings</tissue>
    </source>
</reference>
<dbReference type="InterPro" id="IPR002629">
    <property type="entry name" value="Met_Synth_C/arc"/>
</dbReference>
<sequence>MSSNHKIHTVIGIDLNDKMLTVLEKNILWVNPDCGLKTRKYTKSLEVIEAHYLFGVDCIWMRNHRTYKFQPLAKFANGWGIVGVEHVDSKLRVSPGSPCFKGLPLHSLFNMCFRLLIAMAMASPCILSCIFGPMMNNVNKENSSMIGLLDGF</sequence>
<feature type="domain" description="Cobalamin-independent methionine synthase MetE C-terminal/archaeal" evidence="2">
    <location>
        <begin position="17"/>
        <end position="45"/>
    </location>
</feature>
<keyword evidence="1" id="KW-0812">Transmembrane</keyword>
<evidence type="ECO:0000313" key="3">
    <source>
        <dbReference type="EMBL" id="RZB47392.1"/>
    </source>
</evidence>